<gene>
    <name evidence="3" type="ORF">ANCCEY_11357</name>
</gene>
<accession>A0A0D6LHZ8</accession>
<name>A0A0D6LHZ8_9BILA</name>
<keyword evidence="4" id="KW-1185">Reference proteome</keyword>
<dbReference type="Gene3D" id="3.40.50.1240">
    <property type="entry name" value="Phosphoglycerate mutase-like"/>
    <property type="match status" value="1"/>
</dbReference>
<keyword evidence="2" id="KW-0732">Signal</keyword>
<evidence type="ECO:0000313" key="3">
    <source>
        <dbReference type="EMBL" id="EPB69551.1"/>
    </source>
</evidence>
<dbReference type="GO" id="GO:0016791">
    <property type="term" value="F:phosphatase activity"/>
    <property type="evidence" value="ECO:0007669"/>
    <property type="project" value="UniProtKB-ARBA"/>
</dbReference>
<organism evidence="3 4">
    <name type="scientific">Ancylostoma ceylanicum</name>
    <dbReference type="NCBI Taxonomy" id="53326"/>
    <lineage>
        <taxon>Eukaryota</taxon>
        <taxon>Metazoa</taxon>
        <taxon>Ecdysozoa</taxon>
        <taxon>Nematoda</taxon>
        <taxon>Chromadorea</taxon>
        <taxon>Rhabditida</taxon>
        <taxon>Rhabditina</taxon>
        <taxon>Rhabditomorpha</taxon>
        <taxon>Strongyloidea</taxon>
        <taxon>Ancylostomatidae</taxon>
        <taxon>Ancylostomatinae</taxon>
        <taxon>Ancylostoma</taxon>
    </lineage>
</organism>
<comment type="similarity">
    <text evidence="1">Belongs to the histidine acid phosphatase family.</text>
</comment>
<protein>
    <submittedName>
        <fullName evidence="3">Histidine acid phosphatase</fullName>
    </submittedName>
</protein>
<feature type="signal peptide" evidence="2">
    <location>
        <begin position="1"/>
        <end position="16"/>
    </location>
</feature>
<evidence type="ECO:0000256" key="1">
    <source>
        <dbReference type="ARBA" id="ARBA00005375"/>
    </source>
</evidence>
<dbReference type="CDD" id="cd07061">
    <property type="entry name" value="HP_HAP_like"/>
    <property type="match status" value="1"/>
</dbReference>
<feature type="chain" id="PRO_5002307207" evidence="2">
    <location>
        <begin position="17"/>
        <end position="381"/>
    </location>
</feature>
<dbReference type="InterPro" id="IPR029033">
    <property type="entry name" value="His_PPase_superfam"/>
</dbReference>
<dbReference type="Pfam" id="PF00328">
    <property type="entry name" value="His_Phos_2"/>
    <property type="match status" value="1"/>
</dbReference>
<proteinExistence type="inferred from homology"/>
<reference evidence="3 4" key="1">
    <citation type="submission" date="2013-05" db="EMBL/GenBank/DDBJ databases">
        <title>Draft genome of the parasitic nematode Anyclostoma ceylanicum.</title>
        <authorList>
            <person name="Mitreva M."/>
        </authorList>
    </citation>
    <scope>NUCLEOTIDE SEQUENCE [LARGE SCALE GENOMIC DNA]</scope>
</reference>
<evidence type="ECO:0000313" key="4">
    <source>
        <dbReference type="Proteomes" id="UP000054495"/>
    </source>
</evidence>
<sequence>MWGILLLYFAVLTVSSEIPSESVEIDPQTVLVLFGTRHGNRNPEVFLDENPRTWGFEGDTELTSIGKRQAYGLGKELRKFVGKLISENYNRSEAKFFSSSANRCQMTLQVALAGLYKPVGWAEWDVSSGLMWTPVPYDINDPMLRMYAVKECKNSDKVWKPIDSDSLPFLVDAKKRSAPLLNYIGEKTGWNMSSLGRAADFADNLIEIDMYNASYPKWVSHPTLEGYDEEKLVKEALEFAEVHQIACTNYEPCRDLMSGVWLKHILNTIADVQNGKGPHIVGYASHNEITLAVMKLLGIVKDELTTSAGFVLEFRMKPLPSVRLLDHDPNPIDEHVIYKGKLIPELADKTDVDGFISLEDFKAHISPKTGKSIVESERVVQ</sequence>
<dbReference type="SUPFAM" id="SSF53254">
    <property type="entry name" value="Phosphoglycerate mutase-like"/>
    <property type="match status" value="1"/>
</dbReference>
<dbReference type="InterPro" id="IPR000560">
    <property type="entry name" value="His_Pase_clade-2"/>
</dbReference>
<dbReference type="Proteomes" id="UP000054495">
    <property type="component" value="Unassembled WGS sequence"/>
</dbReference>
<dbReference type="InterPro" id="IPR050645">
    <property type="entry name" value="Histidine_acid_phosphatase"/>
</dbReference>
<dbReference type="PANTHER" id="PTHR11567">
    <property type="entry name" value="ACID PHOSPHATASE-RELATED"/>
    <property type="match status" value="1"/>
</dbReference>
<dbReference type="PANTHER" id="PTHR11567:SF29">
    <property type="entry name" value="ACID PHOSPHATASE FAMILY"/>
    <property type="match status" value="1"/>
</dbReference>
<dbReference type="EMBL" id="KE125282">
    <property type="protein sequence ID" value="EPB69551.1"/>
    <property type="molecule type" value="Genomic_DNA"/>
</dbReference>
<evidence type="ECO:0000256" key="2">
    <source>
        <dbReference type="SAM" id="SignalP"/>
    </source>
</evidence>
<dbReference type="AlphaFoldDB" id="A0A0D6LHZ8"/>